<dbReference type="AlphaFoldDB" id="A0A218VWT3"/>
<protein>
    <submittedName>
        <fullName evidence="1">Uncharacterized protein</fullName>
    </submittedName>
</protein>
<comment type="caution">
    <text evidence="1">The sequence shown here is derived from an EMBL/GenBank/DDBJ whole genome shotgun (WGS) entry which is preliminary data.</text>
</comment>
<name>A0A218VWT3_PUNGR</name>
<accession>A0A218VWT3</accession>
<dbReference type="EMBL" id="MTKT01005739">
    <property type="protein sequence ID" value="OWM64945.1"/>
    <property type="molecule type" value="Genomic_DNA"/>
</dbReference>
<proteinExistence type="predicted"/>
<evidence type="ECO:0000313" key="1">
    <source>
        <dbReference type="EMBL" id="OWM64945.1"/>
    </source>
</evidence>
<evidence type="ECO:0000313" key="2">
    <source>
        <dbReference type="Proteomes" id="UP000197138"/>
    </source>
</evidence>
<sequence>MMSKDVMGLVLEPCLAFKLWELVSSYCFRNAAGNDSELYLHYLLVSPNADEAVLMSACYRLIKWRKVDELDSVLGQVVEEVQEISSRDSMPKSCFTVSVGWLQLGFPKLHDVIRCIGLLADENFSSLVLQSGFHEELRSMERVVSSLTAEGRLCFTSLPWLM</sequence>
<gene>
    <name evidence="1" type="ORF">CDL15_Pgr028663</name>
</gene>
<dbReference type="PANTHER" id="PTHR37181">
    <property type="entry name" value="F6A14.6 PROTEIN"/>
    <property type="match status" value="1"/>
</dbReference>
<dbReference type="Proteomes" id="UP000197138">
    <property type="component" value="Unassembled WGS sequence"/>
</dbReference>
<dbReference type="PANTHER" id="PTHR37181:SF1">
    <property type="entry name" value="F6A14.6 PROTEIN"/>
    <property type="match status" value="1"/>
</dbReference>
<organism evidence="1 2">
    <name type="scientific">Punica granatum</name>
    <name type="common">Pomegranate</name>
    <dbReference type="NCBI Taxonomy" id="22663"/>
    <lineage>
        <taxon>Eukaryota</taxon>
        <taxon>Viridiplantae</taxon>
        <taxon>Streptophyta</taxon>
        <taxon>Embryophyta</taxon>
        <taxon>Tracheophyta</taxon>
        <taxon>Spermatophyta</taxon>
        <taxon>Magnoliopsida</taxon>
        <taxon>eudicotyledons</taxon>
        <taxon>Gunneridae</taxon>
        <taxon>Pentapetalae</taxon>
        <taxon>rosids</taxon>
        <taxon>malvids</taxon>
        <taxon>Myrtales</taxon>
        <taxon>Lythraceae</taxon>
        <taxon>Punica</taxon>
    </lineage>
</organism>
<reference evidence="2" key="1">
    <citation type="journal article" date="2017" name="Plant J.">
        <title>The pomegranate (Punica granatum L.) genome and the genomics of punicalagin biosynthesis.</title>
        <authorList>
            <person name="Qin G."/>
            <person name="Xu C."/>
            <person name="Ming R."/>
            <person name="Tang H."/>
            <person name="Guyot R."/>
            <person name="Kramer E.M."/>
            <person name="Hu Y."/>
            <person name="Yi X."/>
            <person name="Qi Y."/>
            <person name="Xu X."/>
            <person name="Gao Z."/>
            <person name="Pan H."/>
            <person name="Jian J."/>
            <person name="Tian Y."/>
            <person name="Yue Z."/>
            <person name="Xu Y."/>
        </authorList>
    </citation>
    <scope>NUCLEOTIDE SEQUENCE [LARGE SCALE GENOMIC DNA]</scope>
    <source>
        <strain evidence="2">cv. Dabenzi</strain>
    </source>
</reference>